<dbReference type="AlphaFoldDB" id="A0A813EC54"/>
<dbReference type="OrthoDB" id="428575at2759"/>
<feature type="compositionally biased region" description="Basic and acidic residues" evidence="1">
    <location>
        <begin position="183"/>
        <end position="196"/>
    </location>
</feature>
<accession>A0A813EC54</accession>
<feature type="compositionally biased region" description="Basic and acidic residues" evidence="1">
    <location>
        <begin position="50"/>
        <end position="59"/>
    </location>
</feature>
<name>A0A813EC54_POLGL</name>
<evidence type="ECO:0000313" key="4">
    <source>
        <dbReference type="Proteomes" id="UP000654075"/>
    </source>
</evidence>
<gene>
    <name evidence="2" type="ORF">PGLA1383_LOCUS15128</name>
    <name evidence="3" type="ORF">PGLA2088_LOCUS20654</name>
</gene>
<keyword evidence="4" id="KW-1185">Reference proteome</keyword>
<reference evidence="2" key="1">
    <citation type="submission" date="2021-02" db="EMBL/GenBank/DDBJ databases">
        <authorList>
            <person name="Dougan E. K."/>
            <person name="Rhodes N."/>
            <person name="Thang M."/>
            <person name="Chan C."/>
        </authorList>
    </citation>
    <scope>NUCLEOTIDE SEQUENCE</scope>
</reference>
<proteinExistence type="predicted"/>
<evidence type="ECO:0000313" key="2">
    <source>
        <dbReference type="EMBL" id="CAE8596667.1"/>
    </source>
</evidence>
<comment type="caution">
    <text evidence="2">The sequence shown here is derived from an EMBL/GenBank/DDBJ whole genome shotgun (WGS) entry which is preliminary data.</text>
</comment>
<dbReference type="Proteomes" id="UP000654075">
    <property type="component" value="Unassembled WGS sequence"/>
</dbReference>
<feature type="compositionally biased region" description="Low complexity" evidence="1">
    <location>
        <begin position="61"/>
        <end position="81"/>
    </location>
</feature>
<feature type="region of interest" description="Disordered" evidence="1">
    <location>
        <begin position="221"/>
        <end position="241"/>
    </location>
</feature>
<dbReference type="Gene3D" id="3.10.120.10">
    <property type="entry name" value="Cytochrome b5-like heme/steroid binding domain"/>
    <property type="match status" value="1"/>
</dbReference>
<protein>
    <recommendedName>
        <fullName evidence="5">Cytochrome b5 heme-binding domain-containing protein</fullName>
    </recommendedName>
</protein>
<evidence type="ECO:0008006" key="5">
    <source>
        <dbReference type="Google" id="ProtNLM"/>
    </source>
</evidence>
<dbReference type="Proteomes" id="UP000626109">
    <property type="component" value="Unassembled WGS sequence"/>
</dbReference>
<dbReference type="EMBL" id="CAJNNV010008808">
    <property type="protein sequence ID" value="CAE8596667.1"/>
    <property type="molecule type" value="Genomic_DNA"/>
</dbReference>
<feature type="compositionally biased region" description="Basic and acidic residues" evidence="1">
    <location>
        <begin position="82"/>
        <end position="110"/>
    </location>
</feature>
<feature type="compositionally biased region" description="Basic and acidic residues" evidence="1">
    <location>
        <begin position="19"/>
        <end position="42"/>
    </location>
</feature>
<evidence type="ECO:0000313" key="3">
    <source>
        <dbReference type="EMBL" id="CAE8678152.1"/>
    </source>
</evidence>
<feature type="region of interest" description="Disordered" evidence="1">
    <location>
        <begin position="318"/>
        <end position="349"/>
    </location>
</feature>
<feature type="region of interest" description="Disordered" evidence="1">
    <location>
        <begin position="11"/>
        <end position="209"/>
    </location>
</feature>
<dbReference type="SUPFAM" id="SSF55856">
    <property type="entry name" value="Cytochrome b5-like heme/steroid binding domain"/>
    <property type="match status" value="1"/>
</dbReference>
<evidence type="ECO:0000256" key="1">
    <source>
        <dbReference type="SAM" id="MobiDB-lite"/>
    </source>
</evidence>
<organism evidence="2 4">
    <name type="scientific">Polarella glacialis</name>
    <name type="common">Dinoflagellate</name>
    <dbReference type="NCBI Taxonomy" id="89957"/>
    <lineage>
        <taxon>Eukaryota</taxon>
        <taxon>Sar</taxon>
        <taxon>Alveolata</taxon>
        <taxon>Dinophyceae</taxon>
        <taxon>Suessiales</taxon>
        <taxon>Suessiaceae</taxon>
        <taxon>Polarella</taxon>
    </lineage>
</organism>
<feature type="compositionally biased region" description="Basic residues" evidence="1">
    <location>
        <begin position="150"/>
        <end position="159"/>
    </location>
</feature>
<dbReference type="EMBL" id="CAJNNW010025661">
    <property type="protein sequence ID" value="CAE8678152.1"/>
    <property type="molecule type" value="Genomic_DNA"/>
</dbReference>
<dbReference type="InterPro" id="IPR036400">
    <property type="entry name" value="Cyt_B5-like_heme/steroid_sf"/>
</dbReference>
<sequence length="481" mass="53761">MSFLFAPFCRCTPGEGLGDDGKVSDTEEPTKVNDERPSRSKVEVLQAVKVADDTDKNSERSTAASGSGSGTGDVSPGGSEKAALEAKPEAAKPEAAKPEAKSKAEAKPMAKPEATLDASWSAGAKPKAALTEEEKAELAQLRKAQEARPKAKTKAKAKSRPKESTETAVAVQPTPKPTPAPKPKPEVKRDELGREIKPKKKKSKWSTDEFGKRFQTDEVGRRVYEESSSEDDSFDDLCPASKKEKLLDQEIKKMKKKMRSNWTEEQKEEMDNPWLHTQIGDAERDLKKNMFKSFYREQYARLKAKATVDLKQYEGQKTKDGSSLASGLVAEGGHRPMPRPRGVKLPTDFKKPVGTITKETLLKEYGCESKDRMFLSVYGDLFDVSDRPDKYGKDGPYWYMTGRDITWGLVCGEDSEENMDHFYDLFKIQPKEAADKRLQGLMSWWAFYEKEYGQPVGRNESYNKEWGLGPPPNVDPNCSIM</sequence>